<evidence type="ECO:0000313" key="4">
    <source>
        <dbReference type="Proteomes" id="UP001602245"/>
    </source>
</evidence>
<keyword evidence="4" id="KW-1185">Reference proteome</keyword>
<dbReference type="EMBL" id="JBIAZU010000007">
    <property type="protein sequence ID" value="MFF5295480.1"/>
    <property type="molecule type" value="Genomic_DNA"/>
</dbReference>
<sequence>MAGPGENGGWPSEGGSPDDLPDLPEEWGVIVIPDDLSELSDEVDAVRAELRLAERPTRWRRFVTRPAMRRVRRIATHAVRAPVLIISMAVLVTVASLFASAWPGPPRQPATQRTANTTDDHGETTLPALELIGADGQTVPLRGQLPAVILLIDGCDCANLVSDTIAAVRPEIAVVTISDAKATAGVGRTGTGTPPTGATPQAQGKTVRALRDPSGSARSQLKLGKADGTAAALLVDRGGMIVRTAPRLAVVDDIRPDLARL</sequence>
<name>A0ABW6WSI0_9ACTN</name>
<gene>
    <name evidence="3" type="ORF">ACFY35_39120</name>
</gene>
<feature type="compositionally biased region" description="Low complexity" evidence="1">
    <location>
        <begin position="186"/>
        <end position="204"/>
    </location>
</feature>
<feature type="region of interest" description="Disordered" evidence="1">
    <location>
        <begin position="1"/>
        <end position="24"/>
    </location>
</feature>
<feature type="region of interest" description="Disordered" evidence="1">
    <location>
        <begin position="102"/>
        <end position="122"/>
    </location>
</feature>
<organism evidence="3 4">
    <name type="scientific">Paractinoplanes globisporus</name>
    <dbReference type="NCBI Taxonomy" id="113565"/>
    <lineage>
        <taxon>Bacteria</taxon>
        <taxon>Bacillati</taxon>
        <taxon>Actinomycetota</taxon>
        <taxon>Actinomycetes</taxon>
        <taxon>Micromonosporales</taxon>
        <taxon>Micromonosporaceae</taxon>
        <taxon>Paractinoplanes</taxon>
    </lineage>
</organism>
<feature type="compositionally biased region" description="Gly residues" evidence="1">
    <location>
        <begin position="1"/>
        <end position="12"/>
    </location>
</feature>
<proteinExistence type="predicted"/>
<keyword evidence="2" id="KW-0472">Membrane</keyword>
<reference evidence="3 4" key="1">
    <citation type="submission" date="2024-10" db="EMBL/GenBank/DDBJ databases">
        <title>The Natural Products Discovery Center: Release of the First 8490 Sequenced Strains for Exploring Actinobacteria Biosynthetic Diversity.</title>
        <authorList>
            <person name="Kalkreuter E."/>
            <person name="Kautsar S.A."/>
            <person name="Yang D."/>
            <person name="Bader C.D."/>
            <person name="Teijaro C.N."/>
            <person name="Fluegel L."/>
            <person name="Davis C.M."/>
            <person name="Simpson J.R."/>
            <person name="Lauterbach L."/>
            <person name="Steele A.D."/>
            <person name="Gui C."/>
            <person name="Meng S."/>
            <person name="Li G."/>
            <person name="Viehrig K."/>
            <person name="Ye F."/>
            <person name="Su P."/>
            <person name="Kiefer A.F."/>
            <person name="Nichols A."/>
            <person name="Cepeda A.J."/>
            <person name="Yan W."/>
            <person name="Fan B."/>
            <person name="Jiang Y."/>
            <person name="Adhikari A."/>
            <person name="Zheng C.-J."/>
            <person name="Schuster L."/>
            <person name="Cowan T.M."/>
            <person name="Smanski M.J."/>
            <person name="Chevrette M.G."/>
            <person name="De Carvalho L.P.S."/>
            <person name="Shen B."/>
        </authorList>
    </citation>
    <scope>NUCLEOTIDE SEQUENCE [LARGE SCALE GENOMIC DNA]</scope>
    <source>
        <strain evidence="3 4">NPDC000087</strain>
    </source>
</reference>
<feature type="region of interest" description="Disordered" evidence="1">
    <location>
        <begin position="186"/>
        <end position="207"/>
    </location>
</feature>
<dbReference type="Proteomes" id="UP001602245">
    <property type="component" value="Unassembled WGS sequence"/>
</dbReference>
<evidence type="ECO:0000256" key="2">
    <source>
        <dbReference type="SAM" id="Phobius"/>
    </source>
</evidence>
<evidence type="ECO:0000313" key="3">
    <source>
        <dbReference type="EMBL" id="MFF5295480.1"/>
    </source>
</evidence>
<accession>A0ABW6WSI0</accession>
<feature type="transmembrane region" description="Helical" evidence="2">
    <location>
        <begin position="78"/>
        <end position="102"/>
    </location>
</feature>
<protein>
    <submittedName>
        <fullName evidence="3">Uncharacterized protein</fullName>
    </submittedName>
</protein>
<comment type="caution">
    <text evidence="3">The sequence shown here is derived from an EMBL/GenBank/DDBJ whole genome shotgun (WGS) entry which is preliminary data.</text>
</comment>
<keyword evidence="2" id="KW-1133">Transmembrane helix</keyword>
<evidence type="ECO:0000256" key="1">
    <source>
        <dbReference type="SAM" id="MobiDB-lite"/>
    </source>
</evidence>
<dbReference type="RefSeq" id="WP_020513168.1">
    <property type="nucleotide sequence ID" value="NZ_JBIAZU010000007.1"/>
</dbReference>
<keyword evidence="2" id="KW-0812">Transmembrane</keyword>